<sequence>PRALAVVVLLGTLAACSQGRPPERVGDETAVQTVDGSLAVLRPPPPLLGGTGGSDAIVAGTLAVLDGGCLGFRDADGTQLAVVWPSGTTPLPDVVEVDVPGMGAYRLGDAVEGGGGFGGVQFQDVVAECSSTQVAYLNEDQRP</sequence>
<protein>
    <submittedName>
        <fullName evidence="1">Uncharacterized protein</fullName>
    </submittedName>
</protein>
<feature type="non-terminal residue" evidence="1">
    <location>
        <position position="1"/>
    </location>
</feature>
<gene>
    <name evidence="1" type="ORF">AVDCRST_MAG35-822</name>
</gene>
<name>A0A6J4NWV8_9ACTN</name>
<accession>A0A6J4NWV8</accession>
<dbReference type="AlphaFoldDB" id="A0A6J4NWV8"/>
<reference evidence="1" key="1">
    <citation type="submission" date="2020-02" db="EMBL/GenBank/DDBJ databases">
        <authorList>
            <person name="Meier V. D."/>
        </authorList>
    </citation>
    <scope>NUCLEOTIDE SEQUENCE</scope>
    <source>
        <strain evidence="1">AVDCRST_MAG35</strain>
    </source>
</reference>
<dbReference type="EMBL" id="CADCUY010000170">
    <property type="protein sequence ID" value="CAA9399558.1"/>
    <property type="molecule type" value="Genomic_DNA"/>
</dbReference>
<proteinExistence type="predicted"/>
<evidence type="ECO:0000313" key="1">
    <source>
        <dbReference type="EMBL" id="CAA9399558.1"/>
    </source>
</evidence>
<organism evidence="1">
    <name type="scientific">uncultured Quadrisphaera sp</name>
    <dbReference type="NCBI Taxonomy" id="904978"/>
    <lineage>
        <taxon>Bacteria</taxon>
        <taxon>Bacillati</taxon>
        <taxon>Actinomycetota</taxon>
        <taxon>Actinomycetes</taxon>
        <taxon>Kineosporiales</taxon>
        <taxon>Kineosporiaceae</taxon>
        <taxon>Quadrisphaera</taxon>
        <taxon>environmental samples</taxon>
    </lineage>
</organism>